<dbReference type="EMBL" id="CM047944">
    <property type="protein sequence ID" value="KAI9899557.1"/>
    <property type="molecule type" value="Genomic_DNA"/>
</dbReference>
<keyword evidence="2" id="KW-1185">Reference proteome</keyword>
<name>A0ACC0UZH4_9HYPO</name>
<reference evidence="1" key="1">
    <citation type="submission" date="2022-10" db="EMBL/GenBank/DDBJ databases">
        <title>Complete Genome of Trichothecium roseum strain YXFP-22015, a Plant Pathogen Isolated from Citrus.</title>
        <authorList>
            <person name="Wang Y."/>
            <person name="Zhu L."/>
        </authorList>
    </citation>
    <scope>NUCLEOTIDE SEQUENCE</scope>
    <source>
        <strain evidence="1">YXFP-22015</strain>
    </source>
</reference>
<dbReference type="Proteomes" id="UP001163324">
    <property type="component" value="Chromosome 5"/>
</dbReference>
<organism evidence="1 2">
    <name type="scientific">Trichothecium roseum</name>
    <dbReference type="NCBI Taxonomy" id="47278"/>
    <lineage>
        <taxon>Eukaryota</taxon>
        <taxon>Fungi</taxon>
        <taxon>Dikarya</taxon>
        <taxon>Ascomycota</taxon>
        <taxon>Pezizomycotina</taxon>
        <taxon>Sordariomycetes</taxon>
        <taxon>Hypocreomycetidae</taxon>
        <taxon>Hypocreales</taxon>
        <taxon>Hypocreales incertae sedis</taxon>
        <taxon>Trichothecium</taxon>
    </lineage>
</organism>
<comment type="caution">
    <text evidence="1">The sequence shown here is derived from an EMBL/GenBank/DDBJ whole genome shotgun (WGS) entry which is preliminary data.</text>
</comment>
<gene>
    <name evidence="1" type="ORF">N3K66_006018</name>
</gene>
<sequence length="491" mass="53410">MNPPYRPDSSQPPGSLLGGSGYHPAPGHPGIAAPAPPNPYALPPPQRQSQHQPQHQLQPQHQPQHQSQHQHPHLPPPHHQPLPRHGEHNHLPPVTVQPLPPPSQLQQPHPPRPLHPPHREVPQQHGHHPPHAPPATSTQPQESRAPRARADQKPLSLTPLEATSLVLNGLRYTLVVGQQPERARMCGYGDKDRRPITPPPCVRLFITDIKTGRSLSPSKSDFAFFVLSVDLWNEAGTEEVNLCRQPSSAAAHSVPVTPSGYSYSFNGGGSGSAHGSYAPANYPHQPVAAGYPPEYQSQQTYNPVASPYSHDGGGYAPPQQYFPPNQQYRTSEQSMPISSVQNAHENGSPMTYAQDQYKGALNRNLIGSVSASAFHLHDPQGEEGMWFVLQDLSVRLEGNYRLKFSFINVGPPLGAENHSSSQNPSQSSSQVVTGRAPILASCFSNKFAVYSAKKFPGVCESTLLSKTFATQGIKIPIRKDGNKGGDEDEGE</sequence>
<evidence type="ECO:0000313" key="2">
    <source>
        <dbReference type="Proteomes" id="UP001163324"/>
    </source>
</evidence>
<protein>
    <submittedName>
        <fullName evidence="1">Uncharacterized protein</fullName>
    </submittedName>
</protein>
<evidence type="ECO:0000313" key="1">
    <source>
        <dbReference type="EMBL" id="KAI9899557.1"/>
    </source>
</evidence>
<accession>A0ACC0UZH4</accession>
<proteinExistence type="predicted"/>